<reference evidence="2" key="1">
    <citation type="journal article" date="2011" name="Science">
        <title>The plant cell wall-decomposing machinery underlies the functional diversity of forest fungi.</title>
        <authorList>
            <person name="Eastwood D.C."/>
            <person name="Floudas D."/>
            <person name="Binder M."/>
            <person name="Majcherczyk A."/>
            <person name="Schneider P."/>
            <person name="Aerts A."/>
            <person name="Asiegbu F.O."/>
            <person name="Baker S.E."/>
            <person name="Barry K."/>
            <person name="Bendiksby M."/>
            <person name="Blumentritt M."/>
            <person name="Coutinho P.M."/>
            <person name="Cullen D."/>
            <person name="de Vries R.P."/>
            <person name="Gathman A."/>
            <person name="Goodell B."/>
            <person name="Henrissat B."/>
            <person name="Ihrmark K."/>
            <person name="Kauserud H."/>
            <person name="Kohler A."/>
            <person name="LaButti K."/>
            <person name="Lapidus A."/>
            <person name="Lavin J.L."/>
            <person name="Lee Y.-H."/>
            <person name="Lindquist E."/>
            <person name="Lilly W."/>
            <person name="Lucas S."/>
            <person name="Morin E."/>
            <person name="Murat C."/>
            <person name="Oguiza J.A."/>
            <person name="Park J."/>
            <person name="Pisabarro A.G."/>
            <person name="Riley R."/>
            <person name="Rosling A."/>
            <person name="Salamov A."/>
            <person name="Schmidt O."/>
            <person name="Schmutz J."/>
            <person name="Skrede I."/>
            <person name="Stenlid J."/>
            <person name="Wiebenga A."/>
            <person name="Xie X."/>
            <person name="Kuees U."/>
            <person name="Hibbett D.S."/>
            <person name="Hoffmeister D."/>
            <person name="Hoegberg N."/>
            <person name="Martin F."/>
            <person name="Grigoriev I.V."/>
            <person name="Watkinson S.C."/>
        </authorList>
    </citation>
    <scope>NUCLEOTIDE SEQUENCE [LARGE SCALE GENOMIC DNA]</scope>
    <source>
        <strain evidence="2">strain S7.3</strain>
    </source>
</reference>
<evidence type="ECO:0000313" key="2">
    <source>
        <dbReference type="Proteomes" id="UP000008063"/>
    </source>
</evidence>
<proteinExistence type="predicted"/>
<evidence type="ECO:0000313" key="1">
    <source>
        <dbReference type="EMBL" id="EGN99905.1"/>
    </source>
</evidence>
<dbReference type="Proteomes" id="UP000008063">
    <property type="component" value="Unassembled WGS sequence"/>
</dbReference>
<protein>
    <submittedName>
        <fullName evidence="1">Uncharacterized protein</fullName>
    </submittedName>
</protein>
<name>F8PW46_SERL3</name>
<gene>
    <name evidence="1" type="ORF">SERLA73DRAFT_180202</name>
</gene>
<dbReference type="EMBL" id="GL945479">
    <property type="protein sequence ID" value="EGN99905.1"/>
    <property type="molecule type" value="Genomic_DNA"/>
</dbReference>
<dbReference type="InParanoid" id="F8PW46"/>
<dbReference type="AlphaFoldDB" id="F8PW46"/>
<dbReference type="HOGENOM" id="CLU_3051854_0_0_1"/>
<accession>F8PW46</accession>
<sequence length="54" mass="6447">MYTISILLRPVKFFRSQNQITIQNRQSFWCSPGPLSSYIEFRPHRPMSLDENCI</sequence>
<organism evidence="2">
    <name type="scientific">Serpula lacrymans var. lacrymans (strain S7.3)</name>
    <name type="common">Dry rot fungus</name>
    <dbReference type="NCBI Taxonomy" id="936435"/>
    <lineage>
        <taxon>Eukaryota</taxon>
        <taxon>Fungi</taxon>
        <taxon>Dikarya</taxon>
        <taxon>Basidiomycota</taxon>
        <taxon>Agaricomycotina</taxon>
        <taxon>Agaricomycetes</taxon>
        <taxon>Agaricomycetidae</taxon>
        <taxon>Boletales</taxon>
        <taxon>Coniophorineae</taxon>
        <taxon>Serpulaceae</taxon>
        <taxon>Serpula</taxon>
    </lineage>
</organism>
<keyword evidence="2" id="KW-1185">Reference proteome</keyword>